<name>A0AAN9EZ84_CLITE</name>
<gene>
    <name evidence="2" type="ORF">RJT34_32940</name>
</gene>
<evidence type="ECO:0000313" key="3">
    <source>
        <dbReference type="Proteomes" id="UP001359559"/>
    </source>
</evidence>
<accession>A0AAN9EZ84</accession>
<dbReference type="Proteomes" id="UP001359559">
    <property type="component" value="Unassembled WGS sequence"/>
</dbReference>
<dbReference type="EMBL" id="JAYKXN010000008">
    <property type="protein sequence ID" value="KAK7265321.1"/>
    <property type="molecule type" value="Genomic_DNA"/>
</dbReference>
<organism evidence="2 3">
    <name type="scientific">Clitoria ternatea</name>
    <name type="common">Butterfly pea</name>
    <dbReference type="NCBI Taxonomy" id="43366"/>
    <lineage>
        <taxon>Eukaryota</taxon>
        <taxon>Viridiplantae</taxon>
        <taxon>Streptophyta</taxon>
        <taxon>Embryophyta</taxon>
        <taxon>Tracheophyta</taxon>
        <taxon>Spermatophyta</taxon>
        <taxon>Magnoliopsida</taxon>
        <taxon>eudicotyledons</taxon>
        <taxon>Gunneridae</taxon>
        <taxon>Pentapetalae</taxon>
        <taxon>rosids</taxon>
        <taxon>fabids</taxon>
        <taxon>Fabales</taxon>
        <taxon>Fabaceae</taxon>
        <taxon>Papilionoideae</taxon>
        <taxon>50 kb inversion clade</taxon>
        <taxon>NPAAA clade</taxon>
        <taxon>indigoferoid/millettioid clade</taxon>
        <taxon>Phaseoleae</taxon>
        <taxon>Clitoria</taxon>
    </lineage>
</organism>
<keyword evidence="3" id="KW-1185">Reference proteome</keyword>
<dbReference type="AlphaFoldDB" id="A0AAN9EZ84"/>
<comment type="caution">
    <text evidence="2">The sequence shown here is derived from an EMBL/GenBank/DDBJ whole genome shotgun (WGS) entry which is preliminary data.</text>
</comment>
<reference evidence="2 3" key="1">
    <citation type="submission" date="2024-01" db="EMBL/GenBank/DDBJ databases">
        <title>The genomes of 5 underutilized Papilionoideae crops provide insights into root nodulation and disease resistance.</title>
        <authorList>
            <person name="Yuan L."/>
        </authorList>
    </citation>
    <scope>NUCLEOTIDE SEQUENCE [LARGE SCALE GENOMIC DNA]</scope>
    <source>
        <strain evidence="2">LY-2023</strain>
        <tissue evidence="2">Leaf</tissue>
    </source>
</reference>
<feature type="chain" id="PRO_5042945216" evidence="1">
    <location>
        <begin position="18"/>
        <end position="144"/>
    </location>
</feature>
<feature type="signal peptide" evidence="1">
    <location>
        <begin position="1"/>
        <end position="17"/>
    </location>
</feature>
<evidence type="ECO:0000313" key="2">
    <source>
        <dbReference type="EMBL" id="KAK7265321.1"/>
    </source>
</evidence>
<evidence type="ECO:0000256" key="1">
    <source>
        <dbReference type="SAM" id="SignalP"/>
    </source>
</evidence>
<protein>
    <submittedName>
        <fullName evidence="2">Uncharacterized protein</fullName>
    </submittedName>
</protein>
<sequence>MEVAIILFLSTHTPSLCLSVSSELLSIIGCCSPNVSYGKTKNKDRGLTHGKGEEVWDLDLCAVFDLPEREGTNTNKERNDTNYHVDSLIISNHPATALLFHILLSLPLVFLTHNPSFWIFFLNFSKLPVYGNKANIFARFGRCK</sequence>
<proteinExistence type="predicted"/>
<keyword evidence="1" id="KW-0732">Signal</keyword>